<dbReference type="EMBL" id="KQ414665">
    <property type="protein sequence ID" value="KOC65154.1"/>
    <property type="molecule type" value="Genomic_DNA"/>
</dbReference>
<keyword evidence="1" id="KW-0489">Methyltransferase</keyword>
<accession>A0A0L7R2U7</accession>
<dbReference type="GO" id="GO:0042800">
    <property type="term" value="F:histone H3K4 methyltransferase activity"/>
    <property type="evidence" value="ECO:0007669"/>
    <property type="project" value="TreeGrafter"/>
</dbReference>
<dbReference type="GO" id="GO:0032259">
    <property type="term" value="P:methylation"/>
    <property type="evidence" value="ECO:0007669"/>
    <property type="project" value="UniProtKB-KW"/>
</dbReference>
<dbReference type="PANTHER" id="PTHR46060:SF2">
    <property type="entry name" value="HISTONE-LYSINE N-METHYLTRANSFERASE SETMAR"/>
    <property type="match status" value="1"/>
</dbReference>
<dbReference type="AlphaFoldDB" id="A0A0L7R2U7"/>
<dbReference type="GO" id="GO:0000793">
    <property type="term" value="C:condensed chromosome"/>
    <property type="evidence" value="ECO:0007669"/>
    <property type="project" value="TreeGrafter"/>
</dbReference>
<keyword evidence="1" id="KW-0808">Transferase</keyword>
<dbReference type="GO" id="GO:0044774">
    <property type="term" value="P:mitotic DNA integrity checkpoint signaling"/>
    <property type="evidence" value="ECO:0007669"/>
    <property type="project" value="TreeGrafter"/>
</dbReference>
<reference evidence="1 2" key="1">
    <citation type="submission" date="2015-07" db="EMBL/GenBank/DDBJ databases">
        <title>The genome of Habropoda laboriosa.</title>
        <authorList>
            <person name="Pan H."/>
            <person name="Kapheim K."/>
        </authorList>
    </citation>
    <scope>NUCLEOTIDE SEQUENCE [LARGE SCALE GENOMIC DNA]</scope>
    <source>
        <strain evidence="1">0110345459</strain>
    </source>
</reference>
<dbReference type="GO" id="GO:0003697">
    <property type="term" value="F:single-stranded DNA binding"/>
    <property type="evidence" value="ECO:0007669"/>
    <property type="project" value="TreeGrafter"/>
</dbReference>
<organism evidence="1 2">
    <name type="scientific">Habropoda laboriosa</name>
    <dbReference type="NCBI Taxonomy" id="597456"/>
    <lineage>
        <taxon>Eukaryota</taxon>
        <taxon>Metazoa</taxon>
        <taxon>Ecdysozoa</taxon>
        <taxon>Arthropoda</taxon>
        <taxon>Hexapoda</taxon>
        <taxon>Insecta</taxon>
        <taxon>Pterygota</taxon>
        <taxon>Neoptera</taxon>
        <taxon>Endopterygota</taxon>
        <taxon>Hymenoptera</taxon>
        <taxon>Apocrita</taxon>
        <taxon>Aculeata</taxon>
        <taxon>Apoidea</taxon>
        <taxon>Anthophila</taxon>
        <taxon>Apidae</taxon>
        <taxon>Habropoda</taxon>
    </lineage>
</organism>
<dbReference type="InterPro" id="IPR036397">
    <property type="entry name" value="RNaseH_sf"/>
</dbReference>
<dbReference type="GO" id="GO:0035861">
    <property type="term" value="C:site of double-strand break"/>
    <property type="evidence" value="ECO:0007669"/>
    <property type="project" value="TreeGrafter"/>
</dbReference>
<dbReference type="GO" id="GO:0046975">
    <property type="term" value="F:histone H3K36 methyltransferase activity"/>
    <property type="evidence" value="ECO:0007669"/>
    <property type="project" value="TreeGrafter"/>
</dbReference>
<keyword evidence="2" id="KW-1185">Reference proteome</keyword>
<evidence type="ECO:0000313" key="2">
    <source>
        <dbReference type="Proteomes" id="UP000053825"/>
    </source>
</evidence>
<dbReference type="GO" id="GO:0031297">
    <property type="term" value="P:replication fork processing"/>
    <property type="evidence" value="ECO:0007669"/>
    <property type="project" value="TreeGrafter"/>
</dbReference>
<dbReference type="GO" id="GO:0015074">
    <property type="term" value="P:DNA integration"/>
    <property type="evidence" value="ECO:0007669"/>
    <property type="project" value="TreeGrafter"/>
</dbReference>
<dbReference type="GO" id="GO:0003690">
    <property type="term" value="F:double-stranded DNA binding"/>
    <property type="evidence" value="ECO:0007669"/>
    <property type="project" value="TreeGrafter"/>
</dbReference>
<dbReference type="InterPro" id="IPR052709">
    <property type="entry name" value="Transposase-MT_Hybrid"/>
</dbReference>
<dbReference type="Proteomes" id="UP000053825">
    <property type="component" value="Unassembled WGS sequence"/>
</dbReference>
<dbReference type="GO" id="GO:0044547">
    <property type="term" value="F:DNA topoisomerase binding"/>
    <property type="evidence" value="ECO:0007669"/>
    <property type="project" value="TreeGrafter"/>
</dbReference>
<dbReference type="GO" id="GO:0005634">
    <property type="term" value="C:nucleus"/>
    <property type="evidence" value="ECO:0007669"/>
    <property type="project" value="TreeGrafter"/>
</dbReference>
<sequence>MTSTTVQKLHELSIEVLSHPPYSPDLSPSDYHLANFLTRKRFKKQEDIENAFQQFLSSRDSDFYTQLTLHKRSGSLMTQVKYLPNEFLCLLKKV</sequence>
<dbReference type="GO" id="GO:0006303">
    <property type="term" value="P:double-strand break repair via nonhomologous end joining"/>
    <property type="evidence" value="ECO:0007669"/>
    <property type="project" value="TreeGrafter"/>
</dbReference>
<dbReference type="Gene3D" id="3.30.420.10">
    <property type="entry name" value="Ribonuclease H-like superfamily/Ribonuclease H"/>
    <property type="match status" value="1"/>
</dbReference>
<dbReference type="PANTHER" id="PTHR46060">
    <property type="entry name" value="MARINER MOS1 TRANSPOSASE-LIKE PROTEIN"/>
    <property type="match status" value="1"/>
</dbReference>
<protein>
    <submittedName>
        <fullName evidence="1">Histone-lysine N-methyltransferase SETMAR</fullName>
    </submittedName>
</protein>
<dbReference type="STRING" id="597456.A0A0L7R2U7"/>
<dbReference type="GO" id="GO:0000729">
    <property type="term" value="P:DNA double-strand break processing"/>
    <property type="evidence" value="ECO:0007669"/>
    <property type="project" value="TreeGrafter"/>
</dbReference>
<dbReference type="GO" id="GO:0000014">
    <property type="term" value="F:single-stranded DNA endodeoxyribonuclease activity"/>
    <property type="evidence" value="ECO:0007669"/>
    <property type="project" value="TreeGrafter"/>
</dbReference>
<name>A0A0L7R2U7_9HYME</name>
<evidence type="ECO:0000313" key="1">
    <source>
        <dbReference type="EMBL" id="KOC65154.1"/>
    </source>
</evidence>
<gene>
    <name evidence="1" type="ORF">WH47_02019</name>
</gene>
<proteinExistence type="predicted"/>